<dbReference type="PANTHER" id="PTHR21581:SF6">
    <property type="entry name" value="TRAFFICKING PROTEIN PARTICLE COMPLEX SUBUNIT 12"/>
    <property type="match status" value="1"/>
</dbReference>
<reference evidence="17 18" key="2">
    <citation type="submission" date="2008-11" db="EMBL/GenBank/DDBJ databases">
        <authorList>
            <person name="Fulton L."/>
            <person name="Clifton S."/>
            <person name="Fulton B."/>
            <person name="Xu J."/>
            <person name="Minx P."/>
            <person name="Pepin K.H."/>
            <person name="Johnson M."/>
            <person name="Bhonagiri V."/>
            <person name="Nash W.E."/>
            <person name="Mardis E.R."/>
            <person name="Wilson R.K."/>
        </authorList>
    </citation>
    <scope>NUCLEOTIDE SEQUENCE [LARGE SCALE GENOMIC DNA]</scope>
    <source>
        <strain evidence="17 18">ATCC 43243</strain>
    </source>
</reference>
<dbReference type="EC" id="3.4.16.4" evidence="4"/>
<dbReference type="Gene3D" id="2.60.410.10">
    <property type="entry name" value="D-Ala-D-Ala carboxypeptidase, C-terminal domain"/>
    <property type="match status" value="1"/>
</dbReference>
<dbReference type="AlphaFoldDB" id="B7AQY2"/>
<evidence type="ECO:0000256" key="12">
    <source>
        <dbReference type="ARBA" id="ARBA00034000"/>
    </source>
</evidence>
<evidence type="ECO:0000313" key="18">
    <source>
        <dbReference type="Proteomes" id="UP000003136"/>
    </source>
</evidence>
<keyword evidence="9" id="KW-0133">Cell shape</keyword>
<dbReference type="STRING" id="483218.BACPEC_01091"/>
<dbReference type="Proteomes" id="UP000003136">
    <property type="component" value="Unassembled WGS sequence"/>
</dbReference>
<keyword evidence="8" id="KW-0378">Hydrolase</keyword>
<feature type="active site" description="Acyl-ester intermediate" evidence="13">
    <location>
        <position position="73"/>
    </location>
</feature>
<dbReference type="EMBL" id="ABVQ01000035">
    <property type="protein sequence ID" value="EEC58104.1"/>
    <property type="molecule type" value="Genomic_DNA"/>
</dbReference>
<organism evidence="17 18">
    <name type="scientific">[Bacteroides] pectinophilus ATCC 43243</name>
    <dbReference type="NCBI Taxonomy" id="483218"/>
    <lineage>
        <taxon>Bacteria</taxon>
        <taxon>Bacillati</taxon>
        <taxon>Bacillota</taxon>
        <taxon>Clostridia</taxon>
        <taxon>Eubacteriales</taxon>
    </lineage>
</organism>
<dbReference type="Gene3D" id="3.40.710.10">
    <property type="entry name" value="DD-peptidase/beta-lactamase superfamily"/>
    <property type="match status" value="1"/>
</dbReference>
<comment type="pathway">
    <text evidence="2">Cell wall biogenesis; peptidoglycan biosynthesis.</text>
</comment>
<evidence type="ECO:0000256" key="2">
    <source>
        <dbReference type="ARBA" id="ARBA00004752"/>
    </source>
</evidence>
<feature type="active site" description="Proton acceptor" evidence="13">
    <location>
        <position position="76"/>
    </location>
</feature>
<evidence type="ECO:0000256" key="11">
    <source>
        <dbReference type="ARBA" id="ARBA00023316"/>
    </source>
</evidence>
<keyword evidence="5" id="KW-0121">Carboxypeptidase</keyword>
<evidence type="ECO:0000256" key="1">
    <source>
        <dbReference type="ARBA" id="ARBA00003217"/>
    </source>
</evidence>
<proteinExistence type="inferred from homology"/>
<dbReference type="PANTHER" id="PTHR21581">
    <property type="entry name" value="D-ALANYL-D-ALANINE CARBOXYPEPTIDASE"/>
    <property type="match status" value="1"/>
</dbReference>
<dbReference type="SUPFAM" id="SSF56601">
    <property type="entry name" value="beta-lactamase/transpeptidase-like"/>
    <property type="match status" value="1"/>
</dbReference>
<dbReference type="UniPathway" id="UPA00219"/>
<evidence type="ECO:0000256" key="13">
    <source>
        <dbReference type="PIRSR" id="PIRSR618044-1"/>
    </source>
</evidence>
<reference evidence="17 18" key="1">
    <citation type="submission" date="2008-11" db="EMBL/GenBank/DDBJ databases">
        <title>Draft genome sequence of Bacteroides pectinophilus (ATCC 43243).</title>
        <authorList>
            <person name="Sudarsanam P."/>
            <person name="Ley R."/>
            <person name="Guruge J."/>
            <person name="Turnbaugh P.J."/>
            <person name="Mahowald M."/>
            <person name="Liep D."/>
            <person name="Gordon J."/>
        </authorList>
    </citation>
    <scope>NUCLEOTIDE SEQUENCE [LARGE SCALE GENOMIC DNA]</scope>
    <source>
        <strain evidence="17 18">ATCC 43243</strain>
    </source>
</reference>
<evidence type="ECO:0000313" key="17">
    <source>
        <dbReference type="EMBL" id="EEC58104.1"/>
    </source>
</evidence>
<dbReference type="InterPro" id="IPR012907">
    <property type="entry name" value="Peptidase_S11_C"/>
</dbReference>
<dbReference type="Pfam" id="PF00768">
    <property type="entry name" value="Peptidase_S11"/>
    <property type="match status" value="1"/>
</dbReference>
<sequence length="400" mass="43866">MYRESFMLQRRIAGILLTVIVAVLAAVPVQSMCMYRVNAAEPDVESPSVILMEASTGKTVYEKNADETLHPASITKIMTLILIFDALSENKITLEENVTVSEHAASMGGSQVFLEAGEKQTVNTMIKCISVASANDASVAMAEHIWGSEQTFVDKMNERAQGLGMSGTHFVNCCGLDTDGHMMTARDVAIMSRELITRYPQIHEYSGIWMDTITHNTRRGESEFGLSNTNKLIKQYEWATGLKTGSTGLAKCCLSATAEKDGIELIAVVMAAPNSKTRFKDAISLLNYGYGVVDIYRDNAWLSQEKMVVHGGKSDSVKCRKNNEFVYVFTEDTDTGRIKCTEEYADGLEAPVYEGDVVGQMVYELDGNILGTIDIVAADTVEKAGLGDCIRSTMMKMLLN</sequence>
<dbReference type="PRINTS" id="PR00725">
    <property type="entry name" value="DADACBPTASE1"/>
</dbReference>
<dbReference type="InterPro" id="IPR018044">
    <property type="entry name" value="Peptidase_S11"/>
</dbReference>
<dbReference type="GO" id="GO:0006508">
    <property type="term" value="P:proteolysis"/>
    <property type="evidence" value="ECO:0007669"/>
    <property type="project" value="UniProtKB-KW"/>
</dbReference>
<keyword evidence="18" id="KW-1185">Reference proteome</keyword>
<evidence type="ECO:0000256" key="5">
    <source>
        <dbReference type="ARBA" id="ARBA00022645"/>
    </source>
</evidence>
<protein>
    <recommendedName>
        <fullName evidence="4">serine-type D-Ala-D-Ala carboxypeptidase</fullName>
        <ecNumber evidence="4">3.4.16.4</ecNumber>
    </recommendedName>
</protein>
<feature type="domain" description="Peptidase S11 D-Ala-D-Ala carboxypeptidase A C-terminal" evidence="16">
    <location>
        <begin position="290"/>
        <end position="383"/>
    </location>
</feature>
<dbReference type="eggNOG" id="COG1686">
    <property type="taxonomic scope" value="Bacteria"/>
</dbReference>
<evidence type="ECO:0000256" key="6">
    <source>
        <dbReference type="ARBA" id="ARBA00022670"/>
    </source>
</evidence>
<keyword evidence="10" id="KW-0573">Peptidoglycan synthesis</keyword>
<dbReference type="GO" id="GO:0071555">
    <property type="term" value="P:cell wall organization"/>
    <property type="evidence" value="ECO:0007669"/>
    <property type="project" value="UniProtKB-KW"/>
</dbReference>
<evidence type="ECO:0000256" key="8">
    <source>
        <dbReference type="ARBA" id="ARBA00022801"/>
    </source>
</evidence>
<dbReference type="InterPro" id="IPR037167">
    <property type="entry name" value="Peptidase_S11_C_sf"/>
</dbReference>
<evidence type="ECO:0000256" key="9">
    <source>
        <dbReference type="ARBA" id="ARBA00022960"/>
    </source>
</evidence>
<evidence type="ECO:0000256" key="10">
    <source>
        <dbReference type="ARBA" id="ARBA00022984"/>
    </source>
</evidence>
<keyword evidence="6" id="KW-0645">Protease</keyword>
<dbReference type="GO" id="GO:0009252">
    <property type="term" value="P:peptidoglycan biosynthetic process"/>
    <property type="evidence" value="ECO:0007669"/>
    <property type="project" value="UniProtKB-UniPathway"/>
</dbReference>
<comment type="similarity">
    <text evidence="3 15">Belongs to the peptidase S11 family.</text>
</comment>
<evidence type="ECO:0000256" key="7">
    <source>
        <dbReference type="ARBA" id="ARBA00022729"/>
    </source>
</evidence>
<dbReference type="SMART" id="SM00936">
    <property type="entry name" value="PBP5_C"/>
    <property type="match status" value="1"/>
</dbReference>
<keyword evidence="11" id="KW-0961">Cell wall biogenesis/degradation</keyword>
<accession>B7AQY2</accession>
<dbReference type="Pfam" id="PF07943">
    <property type="entry name" value="PBP5_C"/>
    <property type="match status" value="1"/>
</dbReference>
<evidence type="ECO:0000256" key="14">
    <source>
        <dbReference type="PIRSR" id="PIRSR618044-2"/>
    </source>
</evidence>
<name>B7AQY2_9FIRM</name>
<dbReference type="GO" id="GO:0008360">
    <property type="term" value="P:regulation of cell shape"/>
    <property type="evidence" value="ECO:0007669"/>
    <property type="project" value="UniProtKB-KW"/>
</dbReference>
<keyword evidence="7" id="KW-0732">Signal</keyword>
<feature type="active site" evidence="13">
    <location>
        <position position="133"/>
    </location>
</feature>
<dbReference type="GO" id="GO:0009002">
    <property type="term" value="F:serine-type D-Ala-D-Ala carboxypeptidase activity"/>
    <property type="evidence" value="ECO:0007669"/>
    <property type="project" value="UniProtKB-EC"/>
</dbReference>
<dbReference type="InterPro" id="IPR015956">
    <property type="entry name" value="Peniciliin-bd_prot_C_sf"/>
</dbReference>
<evidence type="ECO:0000256" key="4">
    <source>
        <dbReference type="ARBA" id="ARBA00012448"/>
    </source>
</evidence>
<dbReference type="InterPro" id="IPR001967">
    <property type="entry name" value="Peptidase_S11_N"/>
</dbReference>
<dbReference type="SUPFAM" id="SSF69189">
    <property type="entry name" value="Penicillin-binding protein associated domain"/>
    <property type="match status" value="1"/>
</dbReference>
<evidence type="ECO:0000259" key="16">
    <source>
        <dbReference type="SMART" id="SM00936"/>
    </source>
</evidence>
<feature type="binding site" evidence="14">
    <location>
        <position position="243"/>
    </location>
    <ligand>
        <name>substrate</name>
    </ligand>
</feature>
<evidence type="ECO:0000256" key="15">
    <source>
        <dbReference type="RuleBase" id="RU004016"/>
    </source>
</evidence>
<dbReference type="InterPro" id="IPR012338">
    <property type="entry name" value="Beta-lactam/transpept-like"/>
</dbReference>
<comment type="function">
    <text evidence="1">Removes C-terminal D-alanyl residues from sugar-peptide cell wall precursors.</text>
</comment>
<evidence type="ECO:0000256" key="3">
    <source>
        <dbReference type="ARBA" id="ARBA00007164"/>
    </source>
</evidence>
<comment type="catalytic activity">
    <reaction evidence="12">
        <text>Preferential cleavage: (Ac)2-L-Lys-D-Ala-|-D-Ala. Also transpeptidation of peptidyl-alanyl moieties that are N-acyl substituents of D-alanine.</text>
        <dbReference type="EC" id="3.4.16.4"/>
    </reaction>
</comment>
<gene>
    <name evidence="17" type="ORF">BACPEC_01091</name>
</gene>
<dbReference type="HOGENOM" id="CLU_027070_8_0_9"/>